<keyword evidence="1" id="KW-0732">Signal</keyword>
<reference evidence="2 3" key="1">
    <citation type="submission" date="2014-07" db="EMBL/GenBank/DDBJ databases">
        <title>Unique and conserved regions in Vibrio harveyi and related species in comparison with the shrimp pathogen Vibrio harveyi CAIM 1792.</title>
        <authorList>
            <person name="Espinoza-Valles I."/>
            <person name="Vora G."/>
            <person name="Leekitcharoenphon P."/>
            <person name="Ussery D."/>
            <person name="Hoj L."/>
            <person name="Gomez-Gil B."/>
        </authorList>
    </citation>
    <scope>NUCLEOTIDE SEQUENCE [LARGE SCALE GENOMIC DNA]</scope>
    <source>
        <strain evidence="3">CAIM 1854 / LMG 25443</strain>
    </source>
</reference>
<protein>
    <submittedName>
        <fullName evidence="2">Uncharacterized protein</fullName>
    </submittedName>
</protein>
<proteinExistence type="predicted"/>
<gene>
    <name evidence="2" type="ORF">H735_25035</name>
</gene>
<feature type="signal peptide" evidence="1">
    <location>
        <begin position="1"/>
        <end position="24"/>
    </location>
</feature>
<dbReference type="Proteomes" id="UP000031586">
    <property type="component" value="Unassembled WGS sequence"/>
</dbReference>
<evidence type="ECO:0000313" key="3">
    <source>
        <dbReference type="Proteomes" id="UP000031586"/>
    </source>
</evidence>
<evidence type="ECO:0000256" key="1">
    <source>
        <dbReference type="SAM" id="SignalP"/>
    </source>
</evidence>
<feature type="chain" id="PRO_5002143757" evidence="1">
    <location>
        <begin position="25"/>
        <end position="251"/>
    </location>
</feature>
<evidence type="ECO:0000313" key="2">
    <source>
        <dbReference type="EMBL" id="KIF50414.1"/>
    </source>
</evidence>
<dbReference type="PATRIC" id="fig|1229493.5.peg.4576"/>
<accession>A0A0C1Z2J4</accession>
<organism evidence="2 3">
    <name type="scientific">Vibrio owensii CAIM 1854 = LMG 25443</name>
    <dbReference type="NCBI Taxonomy" id="1229493"/>
    <lineage>
        <taxon>Bacteria</taxon>
        <taxon>Pseudomonadati</taxon>
        <taxon>Pseudomonadota</taxon>
        <taxon>Gammaproteobacteria</taxon>
        <taxon>Vibrionales</taxon>
        <taxon>Vibrionaceae</taxon>
        <taxon>Vibrio</taxon>
    </lineage>
</organism>
<sequence>MSKRLLSLLSLAGAVSITTLPTMAKNHSLPPLQVELVGTGKALQFEQPTRLDHILKLAQEQNVVLQYPLAISLFDDSEQAQQESLTLKNAVLNQMIQYNLIGHPFYKFIQQSQFAPRVLSAVDVDQIRLDKFDNPLLKGQFALSAPKRAEKVLYVGNVDKVYAIKHLAGIPLHEQIDSLKSSEVGELAQPPILIYPNGEVVTPHHGSWLTKQYYLPPLTMVYIPFDDFEQSPMDQDIVKLLSQRKPAPSKS</sequence>
<dbReference type="RefSeq" id="WP_020195852.1">
    <property type="nucleotide sequence ID" value="NZ_BAOH01000032.1"/>
</dbReference>
<comment type="caution">
    <text evidence="2">The sequence shown here is derived from an EMBL/GenBank/DDBJ whole genome shotgun (WGS) entry which is preliminary data.</text>
</comment>
<dbReference type="EMBL" id="JPRD01000053">
    <property type="protein sequence ID" value="KIF50414.1"/>
    <property type="molecule type" value="Genomic_DNA"/>
</dbReference>
<name>A0A0C1Z2J4_9VIBR</name>
<dbReference type="AlphaFoldDB" id="A0A0C1Z2J4"/>